<keyword evidence="3" id="KW-1185">Reference proteome</keyword>
<dbReference type="EMBL" id="JATAAI010000017">
    <property type="protein sequence ID" value="KAK1739634.1"/>
    <property type="molecule type" value="Genomic_DNA"/>
</dbReference>
<accession>A0AAD9DB98</accession>
<proteinExistence type="predicted"/>
<evidence type="ECO:0000313" key="3">
    <source>
        <dbReference type="Proteomes" id="UP001224775"/>
    </source>
</evidence>
<name>A0AAD9DB98_9STRA</name>
<protein>
    <submittedName>
        <fullName evidence="2">Uncharacterized protein</fullName>
    </submittedName>
</protein>
<evidence type="ECO:0000256" key="1">
    <source>
        <dbReference type="SAM" id="MobiDB-lite"/>
    </source>
</evidence>
<reference evidence="2" key="1">
    <citation type="submission" date="2023-06" db="EMBL/GenBank/DDBJ databases">
        <title>Survivors Of The Sea: Transcriptome response of Skeletonema marinoi to long-term dormancy.</title>
        <authorList>
            <person name="Pinder M.I.M."/>
            <person name="Kourtchenko O."/>
            <person name="Robertson E.K."/>
            <person name="Larsson T."/>
            <person name="Maumus F."/>
            <person name="Osuna-Cruz C.M."/>
            <person name="Vancaester E."/>
            <person name="Stenow R."/>
            <person name="Vandepoele K."/>
            <person name="Ploug H."/>
            <person name="Bruchert V."/>
            <person name="Godhe A."/>
            <person name="Topel M."/>
        </authorList>
    </citation>
    <scope>NUCLEOTIDE SEQUENCE</scope>
    <source>
        <strain evidence="2">R05AC</strain>
    </source>
</reference>
<organism evidence="2 3">
    <name type="scientific">Skeletonema marinoi</name>
    <dbReference type="NCBI Taxonomy" id="267567"/>
    <lineage>
        <taxon>Eukaryota</taxon>
        <taxon>Sar</taxon>
        <taxon>Stramenopiles</taxon>
        <taxon>Ochrophyta</taxon>
        <taxon>Bacillariophyta</taxon>
        <taxon>Coscinodiscophyceae</taxon>
        <taxon>Thalassiosirophycidae</taxon>
        <taxon>Thalassiosirales</taxon>
        <taxon>Skeletonemataceae</taxon>
        <taxon>Skeletonema</taxon>
        <taxon>Skeletonema marinoi-dohrnii complex</taxon>
    </lineage>
</organism>
<evidence type="ECO:0000313" key="2">
    <source>
        <dbReference type="EMBL" id="KAK1739634.1"/>
    </source>
</evidence>
<sequence length="257" mass="27693">MVKLHQPPKCTKVQSISGEIRSQWILPGEPLPPHWAAHFNTTNCDAGPAGIGYNCNIGDVTGVGYYYTGGSALLVFRVQSDAKDTGIATTKGWLLSDTCSKLRRDDPPVQEFLVFDTVTMTYLLGNTGVSLYTLNEEESEGCKGYMISFGIIITGYGGGEQFTEATPFRDQFNSTIGCTFDTCRYTGEICKYEEVDGEDGSTTATTITEGTADTANEGEEVATAATDGEATEPSPAGSRHLKKMARLANFVLHMVGF</sequence>
<dbReference type="AlphaFoldDB" id="A0AAD9DB98"/>
<comment type="caution">
    <text evidence="2">The sequence shown here is derived from an EMBL/GenBank/DDBJ whole genome shotgun (WGS) entry which is preliminary data.</text>
</comment>
<dbReference type="Proteomes" id="UP001224775">
    <property type="component" value="Unassembled WGS sequence"/>
</dbReference>
<feature type="region of interest" description="Disordered" evidence="1">
    <location>
        <begin position="210"/>
        <end position="238"/>
    </location>
</feature>
<gene>
    <name evidence="2" type="ORF">QTG54_009393</name>
</gene>